<feature type="region of interest" description="Disordered" evidence="1">
    <location>
        <begin position="1"/>
        <end position="82"/>
    </location>
</feature>
<dbReference type="AlphaFoldDB" id="A0A917J6S4"/>
<dbReference type="EMBL" id="BMDO01000001">
    <property type="protein sequence ID" value="GGI49122.1"/>
    <property type="molecule type" value="Genomic_DNA"/>
</dbReference>
<evidence type="ECO:0000256" key="1">
    <source>
        <dbReference type="SAM" id="MobiDB-lite"/>
    </source>
</evidence>
<sequence length="82" mass="9141">MASENTVPVNEEENEKDAVRDENNTDLGNAHDIENKEEGEFEAVQHAYDASTPSYELNLDAGIESEKQNEEGEEDEGSNIKK</sequence>
<keyword evidence="3" id="KW-1185">Reference proteome</keyword>
<evidence type="ECO:0000313" key="2">
    <source>
        <dbReference type="EMBL" id="GGI49122.1"/>
    </source>
</evidence>
<protein>
    <submittedName>
        <fullName evidence="2">Uncharacterized protein</fullName>
    </submittedName>
</protein>
<accession>A0A917J6S4</accession>
<organism evidence="2 3">
    <name type="scientific">Mucilaginibacter galii</name>
    <dbReference type="NCBI Taxonomy" id="2005073"/>
    <lineage>
        <taxon>Bacteria</taxon>
        <taxon>Pseudomonadati</taxon>
        <taxon>Bacteroidota</taxon>
        <taxon>Sphingobacteriia</taxon>
        <taxon>Sphingobacteriales</taxon>
        <taxon>Sphingobacteriaceae</taxon>
        <taxon>Mucilaginibacter</taxon>
    </lineage>
</organism>
<feature type="compositionally biased region" description="Basic and acidic residues" evidence="1">
    <location>
        <begin position="16"/>
        <end position="38"/>
    </location>
</feature>
<comment type="caution">
    <text evidence="2">The sequence shown here is derived from an EMBL/GenBank/DDBJ whole genome shotgun (WGS) entry which is preliminary data.</text>
</comment>
<feature type="compositionally biased region" description="Acidic residues" evidence="1">
    <location>
        <begin position="71"/>
        <end position="82"/>
    </location>
</feature>
<name>A0A917J6S4_9SPHI</name>
<proteinExistence type="predicted"/>
<dbReference type="RefSeq" id="WP_188413191.1">
    <property type="nucleotide sequence ID" value="NZ_BMDO01000001.1"/>
</dbReference>
<reference evidence="2" key="2">
    <citation type="submission" date="2020-09" db="EMBL/GenBank/DDBJ databases">
        <authorList>
            <person name="Sun Q."/>
            <person name="Sedlacek I."/>
        </authorList>
    </citation>
    <scope>NUCLEOTIDE SEQUENCE</scope>
    <source>
        <strain evidence="2">CCM 8711</strain>
    </source>
</reference>
<gene>
    <name evidence="2" type="ORF">GCM10011425_03340</name>
</gene>
<dbReference type="Proteomes" id="UP000662074">
    <property type="component" value="Unassembled WGS sequence"/>
</dbReference>
<evidence type="ECO:0000313" key="3">
    <source>
        <dbReference type="Proteomes" id="UP000662074"/>
    </source>
</evidence>
<reference evidence="2" key="1">
    <citation type="journal article" date="2014" name="Int. J. Syst. Evol. Microbiol.">
        <title>Complete genome sequence of Corynebacterium casei LMG S-19264T (=DSM 44701T), isolated from a smear-ripened cheese.</title>
        <authorList>
            <consortium name="US DOE Joint Genome Institute (JGI-PGF)"/>
            <person name="Walter F."/>
            <person name="Albersmeier A."/>
            <person name="Kalinowski J."/>
            <person name="Ruckert C."/>
        </authorList>
    </citation>
    <scope>NUCLEOTIDE SEQUENCE</scope>
    <source>
        <strain evidence="2">CCM 8711</strain>
    </source>
</reference>